<evidence type="ECO:0000256" key="4">
    <source>
        <dbReference type="ARBA" id="ARBA00023136"/>
    </source>
</evidence>
<name>B6VXH4_9BACT</name>
<evidence type="ECO:0008006" key="11">
    <source>
        <dbReference type="Google" id="ProtNLM"/>
    </source>
</evidence>
<evidence type="ECO:0000256" key="2">
    <source>
        <dbReference type="ARBA" id="ARBA00006275"/>
    </source>
</evidence>
<keyword evidence="4" id="KW-0472">Membrane</keyword>
<evidence type="ECO:0000259" key="8">
    <source>
        <dbReference type="Pfam" id="PF14322"/>
    </source>
</evidence>
<accession>B6VXH4</accession>
<keyword evidence="5" id="KW-0998">Cell outer membrane</keyword>
<dbReference type="AlphaFoldDB" id="B6VXH4"/>
<protein>
    <recommendedName>
        <fullName evidence="11">RagB/SusD domain-containing protein</fullName>
    </recommendedName>
</protein>
<keyword evidence="3 6" id="KW-0732">Signal</keyword>
<dbReference type="EMBL" id="ABWZ01000038">
    <property type="protein sequence ID" value="EEB25534.1"/>
    <property type="molecule type" value="Genomic_DNA"/>
</dbReference>
<reference evidence="9 10" key="1">
    <citation type="submission" date="2008-10" db="EMBL/GenBank/DDBJ databases">
        <title>Draft genome sequence of Bacteroides dorei (DSM 17855).</title>
        <authorList>
            <person name="Sudarsanam P."/>
            <person name="Ley R."/>
            <person name="Guruge J."/>
            <person name="Turnbaugh P.J."/>
            <person name="Mahowald M."/>
            <person name="Liep D."/>
            <person name="Gordon J."/>
        </authorList>
    </citation>
    <scope>NUCLEOTIDE SEQUENCE [LARGE SCALE GENOMIC DNA]</scope>
    <source>
        <strain evidence="9 10">DSM 17855</strain>
    </source>
</reference>
<comment type="subcellular location">
    <subcellularLocation>
        <location evidence="1">Cell outer membrane</location>
    </subcellularLocation>
</comment>
<sequence length="596" mass="69200">MKNMKRLYGLLVLLCFMLTACNDDFLDVDPVDRYSDAVVWTDESLITSFVNNIYEGQKWGFHTVMLSSLCDESMEVWAWESQPIVMSELSPSYQGILAPNFWIITFHNITWTNLYKNIRACNIFFENAEKYALEGDVVDKLKGEVHYLRAYFYYWLLSQWGGIPLIEKSFTPSDDLLVARNTFEETVDFIVKDLDEAASILPLNGDKARATKGAAMALKARVLLYAASDLFVSQSLWASGYEHPELIGYVGGDRTERWQRAKKAAKAVMDLGIYHLYGENGGWKNREEATQNYADIFLCHNSDEDIMVQYYDYVNHNSSDFQLPRVGLFNSPNGFHGWGGNTPTGQLVDSYEMADGSKFSWDNPQQAAYPYQNRDPRFYASIMYNGSYWRQRPDDTVGSDPEGIVQTAYYQQSDGSYTPGLDTRQGPIEDWNGSYTGYYMRKFLDPSVNHQYDKQPYPWRQIRYAEVLLNYAEACIELGEDAEARKYINMIRTRAGMPDIPDSEMGDVLKEHYRNERKIELAYEQHRYFDIRRWMIAPEVIKNVQGIDIRYPYGVTEPNYSIIDVQERKWNDKSYLLPIYLDEMQKNDLLIQNPLY</sequence>
<dbReference type="PROSITE" id="PS51257">
    <property type="entry name" value="PROKAR_LIPOPROTEIN"/>
    <property type="match status" value="1"/>
</dbReference>
<evidence type="ECO:0000313" key="9">
    <source>
        <dbReference type="EMBL" id="EEB25534.1"/>
    </source>
</evidence>
<feature type="signal peptide" evidence="6">
    <location>
        <begin position="1"/>
        <end position="22"/>
    </location>
</feature>
<dbReference type="InterPro" id="IPR011990">
    <property type="entry name" value="TPR-like_helical_dom_sf"/>
</dbReference>
<dbReference type="HOGENOM" id="CLU_015553_0_3_10"/>
<feature type="domain" description="RagB/SusD" evidence="7">
    <location>
        <begin position="332"/>
        <end position="596"/>
    </location>
</feature>
<dbReference type="Pfam" id="PF07980">
    <property type="entry name" value="SusD_RagB"/>
    <property type="match status" value="1"/>
</dbReference>
<evidence type="ECO:0000256" key="6">
    <source>
        <dbReference type="SAM" id="SignalP"/>
    </source>
</evidence>
<dbReference type="CDD" id="cd08977">
    <property type="entry name" value="SusD"/>
    <property type="match status" value="1"/>
</dbReference>
<dbReference type="Gene3D" id="1.25.40.390">
    <property type="match status" value="1"/>
</dbReference>
<comment type="similarity">
    <text evidence="2">Belongs to the SusD family.</text>
</comment>
<feature type="domain" description="SusD-like N-terminal" evidence="8">
    <location>
        <begin position="24"/>
        <end position="224"/>
    </location>
</feature>
<feature type="chain" id="PRO_5002851837" description="RagB/SusD domain-containing protein" evidence="6">
    <location>
        <begin position="23"/>
        <end position="596"/>
    </location>
</feature>
<organism evidence="9 10">
    <name type="scientific">Phocaeicola dorei DSM 17855</name>
    <dbReference type="NCBI Taxonomy" id="483217"/>
    <lineage>
        <taxon>Bacteria</taxon>
        <taxon>Pseudomonadati</taxon>
        <taxon>Bacteroidota</taxon>
        <taxon>Bacteroidia</taxon>
        <taxon>Bacteroidales</taxon>
        <taxon>Bacteroidaceae</taxon>
        <taxon>Phocaeicola</taxon>
    </lineage>
</organism>
<proteinExistence type="inferred from homology"/>
<evidence type="ECO:0000256" key="1">
    <source>
        <dbReference type="ARBA" id="ARBA00004442"/>
    </source>
</evidence>
<dbReference type="Pfam" id="PF14322">
    <property type="entry name" value="SusD-like_3"/>
    <property type="match status" value="1"/>
</dbReference>
<evidence type="ECO:0000313" key="10">
    <source>
        <dbReference type="Proteomes" id="UP000004849"/>
    </source>
</evidence>
<dbReference type="Proteomes" id="UP000004849">
    <property type="component" value="Unassembled WGS sequence"/>
</dbReference>
<evidence type="ECO:0000256" key="3">
    <source>
        <dbReference type="ARBA" id="ARBA00022729"/>
    </source>
</evidence>
<gene>
    <name evidence="9" type="ORF">BACDOR_01983</name>
</gene>
<dbReference type="InterPro" id="IPR033985">
    <property type="entry name" value="SusD-like_N"/>
</dbReference>
<dbReference type="InterPro" id="IPR012944">
    <property type="entry name" value="SusD_RagB_dom"/>
</dbReference>
<evidence type="ECO:0000256" key="5">
    <source>
        <dbReference type="ARBA" id="ARBA00023237"/>
    </source>
</evidence>
<dbReference type="SUPFAM" id="SSF48452">
    <property type="entry name" value="TPR-like"/>
    <property type="match status" value="1"/>
</dbReference>
<reference evidence="9 10" key="2">
    <citation type="submission" date="2008-10" db="EMBL/GenBank/DDBJ databases">
        <authorList>
            <person name="Fulton L."/>
            <person name="Clifton S."/>
            <person name="Fulton B."/>
            <person name="Xu J."/>
            <person name="Minx P."/>
            <person name="Pepin K.H."/>
            <person name="Johnson M."/>
            <person name="Thiruvilangam P."/>
            <person name="Bhonagiri V."/>
            <person name="Nash W.E."/>
            <person name="Mardis E.R."/>
            <person name="Wilson R.K."/>
        </authorList>
    </citation>
    <scope>NUCLEOTIDE SEQUENCE [LARGE SCALE GENOMIC DNA]</scope>
    <source>
        <strain evidence="9 10">DSM 17855</strain>
    </source>
</reference>
<dbReference type="GO" id="GO:0009279">
    <property type="term" value="C:cell outer membrane"/>
    <property type="evidence" value="ECO:0007669"/>
    <property type="project" value="UniProtKB-SubCell"/>
</dbReference>
<evidence type="ECO:0000259" key="7">
    <source>
        <dbReference type="Pfam" id="PF07980"/>
    </source>
</evidence>